<feature type="region of interest" description="Disordered" evidence="1">
    <location>
        <begin position="1"/>
        <end position="34"/>
    </location>
</feature>
<gene>
    <name evidence="2" type="ORF">H4R26_005195</name>
</gene>
<keyword evidence="3" id="KW-1185">Reference proteome</keyword>
<feature type="compositionally biased region" description="Polar residues" evidence="1">
    <location>
        <begin position="100"/>
        <end position="112"/>
    </location>
</feature>
<dbReference type="Proteomes" id="UP001150907">
    <property type="component" value="Unassembled WGS sequence"/>
</dbReference>
<protein>
    <submittedName>
        <fullName evidence="2">Uncharacterized protein</fullName>
    </submittedName>
</protein>
<evidence type="ECO:0000256" key="1">
    <source>
        <dbReference type="SAM" id="MobiDB-lite"/>
    </source>
</evidence>
<comment type="caution">
    <text evidence="2">The sequence shown here is derived from an EMBL/GenBank/DDBJ whole genome shotgun (WGS) entry which is preliminary data.</text>
</comment>
<organism evidence="2 3">
    <name type="scientific">Coemansia thaxteri</name>
    <dbReference type="NCBI Taxonomy" id="2663907"/>
    <lineage>
        <taxon>Eukaryota</taxon>
        <taxon>Fungi</taxon>
        <taxon>Fungi incertae sedis</taxon>
        <taxon>Zoopagomycota</taxon>
        <taxon>Kickxellomycotina</taxon>
        <taxon>Kickxellomycetes</taxon>
        <taxon>Kickxellales</taxon>
        <taxon>Kickxellaceae</taxon>
        <taxon>Coemansia</taxon>
    </lineage>
</organism>
<feature type="compositionally biased region" description="Polar residues" evidence="1">
    <location>
        <begin position="123"/>
        <end position="136"/>
    </location>
</feature>
<evidence type="ECO:0000313" key="3">
    <source>
        <dbReference type="Proteomes" id="UP001150907"/>
    </source>
</evidence>
<reference evidence="2" key="1">
    <citation type="submission" date="2022-07" db="EMBL/GenBank/DDBJ databases">
        <title>Phylogenomic reconstructions and comparative analyses of Kickxellomycotina fungi.</title>
        <authorList>
            <person name="Reynolds N.K."/>
            <person name="Stajich J.E."/>
            <person name="Barry K."/>
            <person name="Grigoriev I.V."/>
            <person name="Crous P."/>
            <person name="Smith M.E."/>
        </authorList>
    </citation>
    <scope>NUCLEOTIDE SEQUENCE</scope>
    <source>
        <strain evidence="2">IMI 214461</strain>
    </source>
</reference>
<accession>A0A9W8BFK5</accession>
<evidence type="ECO:0000313" key="2">
    <source>
        <dbReference type="EMBL" id="KAJ1999111.1"/>
    </source>
</evidence>
<dbReference type="EMBL" id="JANBQF010000784">
    <property type="protein sequence ID" value="KAJ1999111.1"/>
    <property type="molecule type" value="Genomic_DNA"/>
</dbReference>
<dbReference type="AlphaFoldDB" id="A0A9W8BFK5"/>
<sequence length="230" mass="23660">MSGLGNNLRSHHPAGLGRSVTRSASPTRPTRSQNIADMLPLEPASEAAARTLHRRGSVSTAATATVDASQRTAGFTIFPTNRGSALNVITRFPQSANVNSLPLADRTSSPLSGRQAEARRPPSLTSTGMEVGSSASGDIVDIVGSPSRPSVVYASVSKGSGIGGGSGGKQAMQEKPGLGGKYGKHWMAGRPSSIGAPAPHDLHPESGLVRLIRSLNINRGKSASDKPQTP</sequence>
<feature type="compositionally biased region" description="Polar residues" evidence="1">
    <location>
        <begin position="20"/>
        <end position="34"/>
    </location>
</feature>
<name>A0A9W8BFK5_9FUNG</name>
<proteinExistence type="predicted"/>
<feature type="region of interest" description="Disordered" evidence="1">
    <location>
        <begin position="100"/>
        <end position="142"/>
    </location>
</feature>
<dbReference type="OrthoDB" id="5592474at2759"/>